<evidence type="ECO:0000313" key="10">
    <source>
        <dbReference type="EMBL" id="SFV62402.1"/>
    </source>
</evidence>
<dbReference type="PANTHER" id="PTHR10642">
    <property type="entry name" value="RIBONUCLEASE H1"/>
    <property type="match status" value="1"/>
</dbReference>
<accession>A0A1W1C9J6</accession>
<evidence type="ECO:0000256" key="8">
    <source>
        <dbReference type="SAM" id="MobiDB-lite"/>
    </source>
</evidence>
<feature type="region of interest" description="Disordered" evidence="8">
    <location>
        <begin position="78"/>
        <end position="100"/>
    </location>
</feature>
<dbReference type="CDD" id="cd09280">
    <property type="entry name" value="RNase_HI_eukaryote_like"/>
    <property type="match status" value="1"/>
</dbReference>
<dbReference type="GO" id="GO:0043137">
    <property type="term" value="P:DNA replication, removal of RNA primer"/>
    <property type="evidence" value="ECO:0007669"/>
    <property type="project" value="TreeGrafter"/>
</dbReference>
<dbReference type="EC" id="3.1.26.4" evidence="3"/>
<proteinExistence type="inferred from homology"/>
<name>A0A1W1C9J6_9ZZZZ</name>
<dbReference type="PROSITE" id="PS50879">
    <property type="entry name" value="RNASE_H_1"/>
    <property type="match status" value="1"/>
</dbReference>
<keyword evidence="5" id="KW-0479">Metal-binding</keyword>
<dbReference type="Gene3D" id="3.30.420.10">
    <property type="entry name" value="Ribonuclease H-like superfamily/Ribonuclease H"/>
    <property type="match status" value="1"/>
</dbReference>
<dbReference type="GO" id="GO:0046872">
    <property type="term" value="F:metal ion binding"/>
    <property type="evidence" value="ECO:0007669"/>
    <property type="project" value="UniProtKB-KW"/>
</dbReference>
<dbReference type="AlphaFoldDB" id="A0A1W1C9J6"/>
<evidence type="ECO:0000256" key="4">
    <source>
        <dbReference type="ARBA" id="ARBA00022722"/>
    </source>
</evidence>
<dbReference type="InterPro" id="IPR002156">
    <property type="entry name" value="RNaseH_domain"/>
</dbReference>
<keyword evidence="4" id="KW-0540">Nuclease</keyword>
<dbReference type="EMBL" id="FPHC01000066">
    <property type="protein sequence ID" value="SFV62402.1"/>
    <property type="molecule type" value="Genomic_DNA"/>
</dbReference>
<dbReference type="InterPro" id="IPR050092">
    <property type="entry name" value="RNase_H"/>
</dbReference>
<evidence type="ECO:0000259" key="9">
    <source>
        <dbReference type="PROSITE" id="PS50879"/>
    </source>
</evidence>
<dbReference type="GO" id="GO:0003676">
    <property type="term" value="F:nucleic acid binding"/>
    <property type="evidence" value="ECO:0007669"/>
    <property type="project" value="InterPro"/>
</dbReference>
<evidence type="ECO:0000256" key="5">
    <source>
        <dbReference type="ARBA" id="ARBA00022723"/>
    </source>
</evidence>
<dbReference type="InterPro" id="IPR036397">
    <property type="entry name" value="RNaseH_sf"/>
</dbReference>
<evidence type="ECO:0000256" key="1">
    <source>
        <dbReference type="ARBA" id="ARBA00000077"/>
    </source>
</evidence>
<dbReference type="GO" id="GO:0004523">
    <property type="term" value="F:RNA-DNA hybrid ribonuclease activity"/>
    <property type="evidence" value="ECO:0007669"/>
    <property type="project" value="UniProtKB-EC"/>
</dbReference>
<comment type="similarity">
    <text evidence="2">Belongs to the RNase H family.</text>
</comment>
<dbReference type="PANTHER" id="PTHR10642:SF26">
    <property type="entry name" value="RIBONUCLEASE H1"/>
    <property type="match status" value="1"/>
</dbReference>
<protein>
    <recommendedName>
        <fullName evidence="3">ribonuclease H</fullName>
        <ecNumber evidence="3">3.1.26.4</ecNumber>
    </recommendedName>
</protein>
<keyword evidence="6" id="KW-0255">Endonuclease</keyword>
<evidence type="ECO:0000256" key="6">
    <source>
        <dbReference type="ARBA" id="ARBA00022759"/>
    </source>
</evidence>
<evidence type="ECO:0000256" key="7">
    <source>
        <dbReference type="ARBA" id="ARBA00022801"/>
    </source>
</evidence>
<comment type="catalytic activity">
    <reaction evidence="1">
        <text>Endonucleolytic cleavage to 5'-phosphomonoester.</text>
        <dbReference type="EC" id="3.1.26.4"/>
    </reaction>
</comment>
<keyword evidence="7" id="KW-0378">Hydrolase</keyword>
<dbReference type="SUPFAM" id="SSF53098">
    <property type="entry name" value="Ribonuclease H-like"/>
    <property type="match status" value="1"/>
</dbReference>
<feature type="domain" description="RNase H type-1" evidence="9">
    <location>
        <begin position="100"/>
        <end position="248"/>
    </location>
</feature>
<gene>
    <name evidence="10" type="ORF">MNB_SV-6-1172</name>
</gene>
<sequence>MKLTNELLELASHSGTLNKAQFELLGLSYPPSDNWRDEILGRELSVGDTNLLILLRGKLALTAQKQIISNYKKLTKFHNQSKDDGQRQNRKDQKPNTNSQNQTLEIYCDGACQGNPGKAGSGLAIYGSDKSRPTLLYGDYNPKGTNNTAELNALYKALLLASEHDGSGRVTILSDSKYSIDCITTWAYGWKRNGWKKKGGEIKNLDIIKSTHKLYEDIKDRVVIKHVKGHSGIEGNELADRMAIKAIETRATQYKRYDYQDLDKLL</sequence>
<dbReference type="InterPro" id="IPR012337">
    <property type="entry name" value="RNaseH-like_sf"/>
</dbReference>
<reference evidence="10" key="1">
    <citation type="submission" date="2016-10" db="EMBL/GenBank/DDBJ databases">
        <authorList>
            <person name="de Groot N.N."/>
        </authorList>
    </citation>
    <scope>NUCLEOTIDE SEQUENCE</scope>
</reference>
<dbReference type="Pfam" id="PF00075">
    <property type="entry name" value="RNase_H"/>
    <property type="match status" value="1"/>
</dbReference>
<organism evidence="10">
    <name type="scientific">hydrothermal vent metagenome</name>
    <dbReference type="NCBI Taxonomy" id="652676"/>
    <lineage>
        <taxon>unclassified sequences</taxon>
        <taxon>metagenomes</taxon>
        <taxon>ecological metagenomes</taxon>
    </lineage>
</organism>
<evidence type="ECO:0000256" key="3">
    <source>
        <dbReference type="ARBA" id="ARBA00012180"/>
    </source>
</evidence>
<feature type="compositionally biased region" description="Basic and acidic residues" evidence="8">
    <location>
        <begin position="80"/>
        <end position="94"/>
    </location>
</feature>
<evidence type="ECO:0000256" key="2">
    <source>
        <dbReference type="ARBA" id="ARBA00005300"/>
    </source>
</evidence>